<dbReference type="RefSeq" id="WP_177173607.1">
    <property type="nucleotide sequence ID" value="NZ_FODY01000019.1"/>
</dbReference>
<dbReference type="Gene3D" id="3.20.20.370">
    <property type="entry name" value="Glycoside hydrolase/deacetylase"/>
    <property type="match status" value="1"/>
</dbReference>
<evidence type="ECO:0000313" key="5">
    <source>
        <dbReference type="Proteomes" id="UP000198847"/>
    </source>
</evidence>
<keyword evidence="5" id="KW-1185">Reference proteome</keyword>
<dbReference type="GO" id="GO:0016810">
    <property type="term" value="F:hydrolase activity, acting on carbon-nitrogen (but not peptide) bonds"/>
    <property type="evidence" value="ECO:0007669"/>
    <property type="project" value="InterPro"/>
</dbReference>
<dbReference type="EMBL" id="FODY01000019">
    <property type="protein sequence ID" value="SEP33185.1"/>
    <property type="molecule type" value="Genomic_DNA"/>
</dbReference>
<dbReference type="InterPro" id="IPR002509">
    <property type="entry name" value="NODB_dom"/>
</dbReference>
<name>A0A1H8WZR6_9FIRM</name>
<proteinExistence type="predicted"/>
<dbReference type="GO" id="GO:0005975">
    <property type="term" value="P:carbohydrate metabolic process"/>
    <property type="evidence" value="ECO:0007669"/>
    <property type="project" value="InterPro"/>
</dbReference>
<evidence type="ECO:0000256" key="1">
    <source>
        <dbReference type="ARBA" id="ARBA00022723"/>
    </source>
</evidence>
<protein>
    <submittedName>
        <fullName evidence="4">Peptidoglycan/xylan/chitin deacetylase, PgdA/CDA1 family</fullName>
    </submittedName>
</protein>
<dbReference type="PANTHER" id="PTHR10587">
    <property type="entry name" value="GLYCOSYL TRANSFERASE-RELATED"/>
    <property type="match status" value="1"/>
</dbReference>
<evidence type="ECO:0000259" key="3">
    <source>
        <dbReference type="Pfam" id="PF01522"/>
    </source>
</evidence>
<dbReference type="GO" id="GO:0016020">
    <property type="term" value="C:membrane"/>
    <property type="evidence" value="ECO:0007669"/>
    <property type="project" value="TreeGrafter"/>
</dbReference>
<keyword evidence="1" id="KW-0479">Metal-binding</keyword>
<dbReference type="Proteomes" id="UP000198847">
    <property type="component" value="Unassembled WGS sequence"/>
</dbReference>
<reference evidence="4 5" key="1">
    <citation type="submission" date="2016-10" db="EMBL/GenBank/DDBJ databases">
        <authorList>
            <person name="de Groot N.N."/>
        </authorList>
    </citation>
    <scope>NUCLEOTIDE SEQUENCE [LARGE SCALE GENOMIC DNA]</scope>
    <source>
        <strain evidence="4 5">DSM 13305</strain>
    </source>
</reference>
<dbReference type="AlphaFoldDB" id="A0A1H8WZR6"/>
<dbReference type="STRING" id="112903.SAMN04490178_11925"/>
<dbReference type="SUPFAM" id="SSF88713">
    <property type="entry name" value="Glycoside hydrolase/deacetylase"/>
    <property type="match status" value="1"/>
</dbReference>
<dbReference type="InterPro" id="IPR050248">
    <property type="entry name" value="Polysacc_deacetylase_ArnD"/>
</dbReference>
<organism evidence="4 5">
    <name type="scientific">Propionispora vibrioides</name>
    <dbReference type="NCBI Taxonomy" id="112903"/>
    <lineage>
        <taxon>Bacteria</taxon>
        <taxon>Bacillati</taxon>
        <taxon>Bacillota</taxon>
        <taxon>Negativicutes</taxon>
        <taxon>Selenomonadales</taxon>
        <taxon>Sporomusaceae</taxon>
        <taxon>Propionispora</taxon>
    </lineage>
</organism>
<dbReference type="Pfam" id="PF01522">
    <property type="entry name" value="Polysacc_deac_1"/>
    <property type="match status" value="1"/>
</dbReference>
<evidence type="ECO:0000256" key="2">
    <source>
        <dbReference type="ARBA" id="ARBA00022801"/>
    </source>
</evidence>
<accession>A0A1H8WZR6</accession>
<feature type="domain" description="NodB homology" evidence="3">
    <location>
        <begin position="35"/>
        <end position="150"/>
    </location>
</feature>
<sequence length="228" mass="25713">MKKHLYIGSIIFFFLIALHSNVCIAAVIPIDHMRVSKSIVALTIEGADNAEKLNQILDFCQQENVRLSFFYPSQIIAQNKILIKKAVKQGHEFGIYGVKRQYWGELREEDIRKEIVIADTTLRQVAGKSLLMKPPCHYYGNTVLEAVNAYNPELRIIRGINEAGWPEKGKDSPSGIMRHIVSGDIINVTITTDQSLAAIKRLTKELKNQGFQIVTVSHLFSFAKEKSS</sequence>
<keyword evidence="2" id="KW-0378">Hydrolase</keyword>
<evidence type="ECO:0000313" key="4">
    <source>
        <dbReference type="EMBL" id="SEP33185.1"/>
    </source>
</evidence>
<dbReference type="GO" id="GO:0046872">
    <property type="term" value="F:metal ion binding"/>
    <property type="evidence" value="ECO:0007669"/>
    <property type="project" value="UniProtKB-KW"/>
</dbReference>
<dbReference type="InterPro" id="IPR011330">
    <property type="entry name" value="Glyco_hydro/deAcase_b/a-brl"/>
</dbReference>
<dbReference type="PANTHER" id="PTHR10587:SF133">
    <property type="entry name" value="CHITIN DEACETYLASE 1-RELATED"/>
    <property type="match status" value="1"/>
</dbReference>
<gene>
    <name evidence="4" type="ORF">SAMN04490178_11925</name>
</gene>